<dbReference type="Proteomes" id="UP000751852">
    <property type="component" value="Unassembled WGS sequence"/>
</dbReference>
<organism evidence="1 2">
    <name type="scientific">Staphylococcus canis</name>
    <dbReference type="NCBI Taxonomy" id="2724942"/>
    <lineage>
        <taxon>Bacteria</taxon>
        <taxon>Bacillati</taxon>
        <taxon>Bacillota</taxon>
        <taxon>Bacilli</taxon>
        <taxon>Bacillales</taxon>
        <taxon>Staphylococcaceae</taxon>
        <taxon>Staphylococcus</taxon>
    </lineage>
</organism>
<gene>
    <name evidence="1" type="ORF">HHH54_00490</name>
</gene>
<keyword evidence="1" id="KW-0808">Transferase</keyword>
<dbReference type="Gene3D" id="2.160.10.10">
    <property type="entry name" value="Hexapeptide repeat proteins"/>
    <property type="match status" value="1"/>
</dbReference>
<dbReference type="RefSeq" id="WP_198616862.1">
    <property type="nucleotide sequence ID" value="NZ_JABANU010000001.1"/>
</dbReference>
<sequence length="161" mass="18344">MKRRLQSLPAVGFNTLWHMYRYIRFSKILKNTIVIEISRFIPFVRLKRWVYRRCLNMTIGEHTAFAYKALPDLLYPEKITIGKNVIVGYNATILTHEYLTQSFRTGEVVIGDDTMIGANVTILPGVHIGHHVQVGAGCVVSKDIPDYATAYGNPVQIYTKD</sequence>
<dbReference type="InterPro" id="IPR050179">
    <property type="entry name" value="Trans_hexapeptide_repeat"/>
</dbReference>
<keyword evidence="1" id="KW-0012">Acyltransferase</keyword>
<dbReference type="PANTHER" id="PTHR43300:SF6">
    <property type="entry name" value="ACETYLTRANSFERASE YVOF-RELATED"/>
    <property type="match status" value="1"/>
</dbReference>
<accession>A0ABS0T5P7</accession>
<name>A0ABS0T5P7_9STAP</name>
<protein>
    <submittedName>
        <fullName evidence="1">Acyltransferase</fullName>
    </submittedName>
</protein>
<dbReference type="InterPro" id="IPR001451">
    <property type="entry name" value="Hexapep"/>
</dbReference>
<proteinExistence type="predicted"/>
<dbReference type="CDD" id="cd04647">
    <property type="entry name" value="LbH_MAT_like"/>
    <property type="match status" value="1"/>
</dbReference>
<dbReference type="EMBL" id="JABANU010000001">
    <property type="protein sequence ID" value="MBI5974071.1"/>
    <property type="molecule type" value="Genomic_DNA"/>
</dbReference>
<evidence type="ECO:0000313" key="1">
    <source>
        <dbReference type="EMBL" id="MBI5974071.1"/>
    </source>
</evidence>
<dbReference type="GO" id="GO:0016746">
    <property type="term" value="F:acyltransferase activity"/>
    <property type="evidence" value="ECO:0007669"/>
    <property type="project" value="UniProtKB-KW"/>
</dbReference>
<dbReference type="Pfam" id="PF00132">
    <property type="entry name" value="Hexapep"/>
    <property type="match status" value="1"/>
</dbReference>
<dbReference type="SUPFAM" id="SSF51161">
    <property type="entry name" value="Trimeric LpxA-like enzymes"/>
    <property type="match status" value="1"/>
</dbReference>
<evidence type="ECO:0000313" key="2">
    <source>
        <dbReference type="Proteomes" id="UP000751852"/>
    </source>
</evidence>
<dbReference type="InterPro" id="IPR011004">
    <property type="entry name" value="Trimer_LpxA-like_sf"/>
</dbReference>
<comment type="caution">
    <text evidence="1">The sequence shown here is derived from an EMBL/GenBank/DDBJ whole genome shotgun (WGS) entry which is preliminary data.</text>
</comment>
<dbReference type="PANTHER" id="PTHR43300">
    <property type="entry name" value="ACETYLTRANSFERASE"/>
    <property type="match status" value="1"/>
</dbReference>
<keyword evidence="2" id="KW-1185">Reference proteome</keyword>
<reference evidence="1 2" key="1">
    <citation type="submission" date="2020-04" db="EMBL/GenBank/DDBJ databases">
        <title>Staphylococcus species from domestic dog.</title>
        <authorList>
            <person name="Paterson G.K."/>
        </authorList>
    </citation>
    <scope>NUCLEOTIDE SEQUENCE [LARGE SCALE GENOMIC DNA]</scope>
    <source>
        <strain evidence="1 2">H16/1A</strain>
    </source>
</reference>